<dbReference type="GO" id="GO:0016020">
    <property type="term" value="C:membrane"/>
    <property type="evidence" value="ECO:0007669"/>
    <property type="project" value="UniProtKB-SubCell"/>
</dbReference>
<dbReference type="GO" id="GO:0022857">
    <property type="term" value="F:transmembrane transporter activity"/>
    <property type="evidence" value="ECO:0007669"/>
    <property type="project" value="InterPro"/>
</dbReference>
<dbReference type="AlphaFoldDB" id="A0A3R7KE47"/>
<accession>A0A3R7KE47</accession>
<feature type="transmembrane region" description="Helical" evidence="6">
    <location>
        <begin position="329"/>
        <end position="348"/>
    </location>
</feature>
<dbReference type="PROSITE" id="PS00217">
    <property type="entry name" value="SUGAR_TRANSPORT_2"/>
    <property type="match status" value="1"/>
</dbReference>
<feature type="transmembrane region" description="Helical" evidence="6">
    <location>
        <begin position="420"/>
        <end position="437"/>
    </location>
</feature>
<feature type="transmembrane region" description="Helical" evidence="6">
    <location>
        <begin position="658"/>
        <end position="679"/>
    </location>
</feature>
<dbReference type="SUPFAM" id="SSF56300">
    <property type="entry name" value="Metallo-dependent phosphatases"/>
    <property type="match status" value="1"/>
</dbReference>
<feature type="transmembrane region" description="Helical" evidence="6">
    <location>
        <begin position="260"/>
        <end position="282"/>
    </location>
</feature>
<feature type="domain" description="Major facilitator superfamily (MFS) profile" evidence="7">
    <location>
        <begin position="264"/>
        <end position="685"/>
    </location>
</feature>
<dbReference type="CDD" id="cd17316">
    <property type="entry name" value="MFS_SV2_like"/>
    <property type="match status" value="1"/>
</dbReference>
<feature type="transmembrane region" description="Helical" evidence="6">
    <location>
        <begin position="388"/>
        <end position="408"/>
    </location>
</feature>
<feature type="transmembrane region" description="Helical" evidence="6">
    <location>
        <begin position="354"/>
        <end position="376"/>
    </location>
</feature>
<evidence type="ECO:0000313" key="8">
    <source>
        <dbReference type="EMBL" id="RLN48175.1"/>
    </source>
</evidence>
<dbReference type="PROSITE" id="PS50850">
    <property type="entry name" value="MFS"/>
    <property type="match status" value="1"/>
</dbReference>
<organism evidence="8 9">
    <name type="scientific">Phytophthora kernoviae</name>
    <dbReference type="NCBI Taxonomy" id="325452"/>
    <lineage>
        <taxon>Eukaryota</taxon>
        <taxon>Sar</taxon>
        <taxon>Stramenopiles</taxon>
        <taxon>Oomycota</taxon>
        <taxon>Peronosporomycetes</taxon>
        <taxon>Peronosporales</taxon>
        <taxon>Peronosporaceae</taxon>
        <taxon>Phytophthora</taxon>
    </lineage>
</organism>
<evidence type="ECO:0000256" key="4">
    <source>
        <dbReference type="ARBA" id="ARBA00022989"/>
    </source>
</evidence>
<feature type="transmembrane region" description="Helical" evidence="6">
    <location>
        <begin position="629"/>
        <end position="652"/>
    </location>
</feature>
<reference evidence="8 9" key="1">
    <citation type="submission" date="2018-07" db="EMBL/GenBank/DDBJ databases">
        <title>Genome sequencing of oomycete isolates from Chile give support for New Zealand origin for Phytophthora kernoviae and make available the first Nothophytophthora sp. genome.</title>
        <authorList>
            <person name="Studholme D.J."/>
            <person name="Sanfuentes E."/>
            <person name="Panda P."/>
            <person name="Hill R."/>
            <person name="Sambles C."/>
            <person name="Grant M."/>
            <person name="Williams N.M."/>
            <person name="Mcdougal R.L."/>
        </authorList>
    </citation>
    <scope>NUCLEOTIDE SEQUENCE [LARGE SCALE GENOMIC DNA]</scope>
    <source>
        <strain evidence="8">Chile7</strain>
    </source>
</reference>
<evidence type="ECO:0000256" key="6">
    <source>
        <dbReference type="SAM" id="Phobius"/>
    </source>
</evidence>
<dbReference type="Pfam" id="PF00083">
    <property type="entry name" value="Sugar_tr"/>
    <property type="match status" value="1"/>
</dbReference>
<keyword evidence="2" id="KW-0813">Transport</keyword>
<dbReference type="Proteomes" id="UP000284657">
    <property type="component" value="Unassembled WGS sequence"/>
</dbReference>
<evidence type="ECO:0000256" key="2">
    <source>
        <dbReference type="ARBA" id="ARBA00022448"/>
    </source>
</evidence>
<dbReference type="InterPro" id="IPR020846">
    <property type="entry name" value="MFS_dom"/>
</dbReference>
<comment type="subcellular location">
    <subcellularLocation>
        <location evidence="1">Membrane</location>
        <topology evidence="1">Multi-pass membrane protein</topology>
    </subcellularLocation>
</comment>
<dbReference type="InterPro" id="IPR036259">
    <property type="entry name" value="MFS_trans_sf"/>
</dbReference>
<dbReference type="EMBL" id="MBAD02002343">
    <property type="protein sequence ID" value="RLN48175.1"/>
    <property type="molecule type" value="Genomic_DNA"/>
</dbReference>
<gene>
    <name evidence="8" type="ORF">BBJ29_000260</name>
</gene>
<name>A0A3R7KE47_9STRA</name>
<dbReference type="InterPro" id="IPR005828">
    <property type="entry name" value="MFS_sugar_transport-like"/>
</dbReference>
<evidence type="ECO:0000259" key="7">
    <source>
        <dbReference type="PROSITE" id="PS50850"/>
    </source>
</evidence>
<keyword evidence="3 6" id="KW-0812">Transmembrane</keyword>
<dbReference type="Gene3D" id="1.20.1250.20">
    <property type="entry name" value="MFS general substrate transporter like domains"/>
    <property type="match status" value="1"/>
</dbReference>
<keyword evidence="4 6" id="KW-1133">Transmembrane helix</keyword>
<feature type="transmembrane region" description="Helical" evidence="6">
    <location>
        <begin position="302"/>
        <end position="322"/>
    </location>
</feature>
<evidence type="ECO:0000256" key="1">
    <source>
        <dbReference type="ARBA" id="ARBA00004141"/>
    </source>
</evidence>
<protein>
    <recommendedName>
        <fullName evidence="7">Major facilitator superfamily (MFS) profile domain-containing protein</fullName>
    </recommendedName>
</protein>
<sequence length="756" mass="83004">MVSEKTHSYTVTGPETVDGVGNYMLNVTAPIAGAWGDEGDSVFRMYFLDSGAEAQTEKYPYVFSEYDWIKPSQIDYYRKLSETGRLEKHSSTGSVLPAVMFFHIPLVEFAYSEDGRCNGEKNERVHDQGMNLRLLSTLTEMNEVKAAFVGHDHLNEYCCLVNGVQLCYGGGTGFGRAYGSPDFPRRARVIEWTVDGNENHNIRSWKRHYDDINVIHSEETLFTVSSSDSLHFEGRIQLISMEGADIHQRLDALDNRLSWFYIRLLLLTGASWAVHAAELVLFTFTRRLVAHNVGMGTHALEALGVGAFLGSAMGGPLFGYFADIRGRRSALLFAMTLSLAGLALSAAATKDYHIIVARVIAGVGLGGELPAATVLVQELAPRGMRGRMVALLEAFTGIGGVLGVMLAFGLAPRLGWRTTYLAICSCVLYTGVLRFGIPESPRWLASIGRVEEALAVVEKLESEHGKRSLYDSVKTQEPVTPVTQVASSSFALNARSSVFNKPVHTLMLWTLWTVLAMSSYALGVYVPTLISLSGFNMYESWSTVALLHAAKVLGCILAASTLEKRGRKELLACFVTMVCAVSVMLSYLPWYRFVVIAGTCTVSVLLAGSWSCVLANTPETYTTGIRARGVAYAFGFSRLGASGGALLCPRMFDKWLLSVQVITWVFAGLLTISVFGIIVPYGSDPVIRGYEFGASSVRDSDTDLESSVEGKEGHLLVNNLGEHKTIPLHYKVEEDMEFLQVEREPEPQSVKDLHEQ</sequence>
<feature type="transmembrane region" description="Helical" evidence="6">
    <location>
        <begin position="538"/>
        <end position="558"/>
    </location>
</feature>
<evidence type="ECO:0000313" key="9">
    <source>
        <dbReference type="Proteomes" id="UP000284657"/>
    </source>
</evidence>
<dbReference type="SUPFAM" id="SSF103473">
    <property type="entry name" value="MFS general substrate transporter"/>
    <property type="match status" value="1"/>
</dbReference>
<proteinExistence type="predicted"/>
<dbReference type="PANTHER" id="PTHR23511:SF5">
    <property type="entry name" value="MAJOR FACILITATOR-TYPE TRANSPORTER HXNZ-RELATED"/>
    <property type="match status" value="1"/>
</dbReference>
<evidence type="ECO:0000256" key="3">
    <source>
        <dbReference type="ARBA" id="ARBA00022692"/>
    </source>
</evidence>
<dbReference type="InterPro" id="IPR005829">
    <property type="entry name" value="Sugar_transporter_CS"/>
</dbReference>
<feature type="transmembrane region" description="Helical" evidence="6">
    <location>
        <begin position="570"/>
        <end position="588"/>
    </location>
</feature>
<feature type="transmembrane region" description="Helical" evidence="6">
    <location>
        <begin position="594"/>
        <end position="617"/>
    </location>
</feature>
<keyword evidence="5 6" id="KW-0472">Membrane</keyword>
<feature type="transmembrane region" description="Helical" evidence="6">
    <location>
        <begin position="506"/>
        <end position="526"/>
    </location>
</feature>
<evidence type="ECO:0000256" key="5">
    <source>
        <dbReference type="ARBA" id="ARBA00023136"/>
    </source>
</evidence>
<comment type="caution">
    <text evidence="8">The sequence shown here is derived from an EMBL/GenBank/DDBJ whole genome shotgun (WGS) entry which is preliminary data.</text>
</comment>
<dbReference type="InterPro" id="IPR029052">
    <property type="entry name" value="Metallo-depent_PP-like"/>
</dbReference>
<dbReference type="PANTHER" id="PTHR23511">
    <property type="entry name" value="SYNAPTIC VESICLE GLYCOPROTEIN 2"/>
    <property type="match status" value="1"/>
</dbReference>